<proteinExistence type="predicted"/>
<keyword evidence="2" id="KW-1185">Reference proteome</keyword>
<sequence>MIDVTVKVPEDRIADFYTMYGNWLAEQWEADEDALLVEWRPGDVEPATTLWRSLSDRARSLFTVLMDNPGRKFSGNELGTLLDAPHGRRSIAGLLGAPGKHCLSAGRELPWRWDYPDGETARYWMTAELAALFRQARDAVS</sequence>
<dbReference type="RefSeq" id="WP_345401319.1">
    <property type="nucleotide sequence ID" value="NZ_BAABHG010000012.1"/>
</dbReference>
<comment type="caution">
    <text evidence="1">The sequence shown here is derived from an EMBL/GenBank/DDBJ whole genome shotgun (WGS) entry which is preliminary data.</text>
</comment>
<organism evidence="1 2">
    <name type="scientific">Amycolatopsis samaneae</name>
    <dbReference type="NCBI Taxonomy" id="664691"/>
    <lineage>
        <taxon>Bacteria</taxon>
        <taxon>Bacillati</taxon>
        <taxon>Actinomycetota</taxon>
        <taxon>Actinomycetes</taxon>
        <taxon>Pseudonocardiales</taxon>
        <taxon>Pseudonocardiaceae</taxon>
        <taxon>Amycolatopsis</taxon>
    </lineage>
</organism>
<dbReference type="Pfam" id="PF19980">
    <property type="entry name" value="DUF6416"/>
    <property type="match status" value="1"/>
</dbReference>
<evidence type="ECO:0000313" key="2">
    <source>
        <dbReference type="Proteomes" id="UP001597419"/>
    </source>
</evidence>
<protein>
    <submittedName>
        <fullName evidence="1">DUF6416 domain-containing protein</fullName>
    </submittedName>
</protein>
<evidence type="ECO:0000313" key="1">
    <source>
        <dbReference type="EMBL" id="MFD2462224.1"/>
    </source>
</evidence>
<reference evidence="2" key="1">
    <citation type="journal article" date="2019" name="Int. J. Syst. Evol. Microbiol.">
        <title>The Global Catalogue of Microorganisms (GCM) 10K type strain sequencing project: providing services to taxonomists for standard genome sequencing and annotation.</title>
        <authorList>
            <consortium name="The Broad Institute Genomics Platform"/>
            <consortium name="The Broad Institute Genome Sequencing Center for Infectious Disease"/>
            <person name="Wu L."/>
            <person name="Ma J."/>
        </authorList>
    </citation>
    <scope>NUCLEOTIDE SEQUENCE [LARGE SCALE GENOMIC DNA]</scope>
    <source>
        <strain evidence="2">CGMCC 4.7643</strain>
    </source>
</reference>
<dbReference type="EMBL" id="JBHUKU010000015">
    <property type="protein sequence ID" value="MFD2462224.1"/>
    <property type="molecule type" value="Genomic_DNA"/>
</dbReference>
<dbReference type="InterPro" id="IPR046301">
    <property type="entry name" value="DUF6416"/>
</dbReference>
<gene>
    <name evidence="1" type="ORF">ACFSYJ_26705</name>
</gene>
<name>A0ABW5GMW4_9PSEU</name>
<accession>A0ABW5GMW4</accession>
<dbReference type="Proteomes" id="UP001597419">
    <property type="component" value="Unassembled WGS sequence"/>
</dbReference>